<dbReference type="GO" id="GO:0006633">
    <property type="term" value="P:fatty acid biosynthetic process"/>
    <property type="evidence" value="ECO:0007669"/>
    <property type="project" value="TreeGrafter"/>
</dbReference>
<dbReference type="RefSeq" id="WP_190181697.1">
    <property type="nucleotide sequence ID" value="NZ_BMVF01000032.1"/>
</dbReference>
<comment type="caution">
    <text evidence="6">The sequence shown here is derived from an EMBL/GenBank/DDBJ whole genome shotgun (WGS) entry which is preliminary data.</text>
</comment>
<keyword evidence="7" id="KW-1185">Reference proteome</keyword>
<organism evidence="6 7">
    <name type="scientific">Streptomyces naganishii JCM 4654</name>
    <dbReference type="NCBI Taxonomy" id="1306179"/>
    <lineage>
        <taxon>Bacteria</taxon>
        <taxon>Bacillati</taxon>
        <taxon>Actinomycetota</taxon>
        <taxon>Actinomycetes</taxon>
        <taxon>Kitasatosporales</taxon>
        <taxon>Streptomycetaceae</taxon>
        <taxon>Streptomyces</taxon>
    </lineage>
</organism>
<dbReference type="Proteomes" id="UP000608955">
    <property type="component" value="Unassembled WGS sequence"/>
</dbReference>
<evidence type="ECO:0000259" key="5">
    <source>
        <dbReference type="Pfam" id="PF21124"/>
    </source>
</evidence>
<dbReference type="EMBL" id="BMVF01000032">
    <property type="protein sequence ID" value="GHD96990.1"/>
    <property type="molecule type" value="Genomic_DNA"/>
</dbReference>
<sequence>MTTKTAIVFPGMGPSRFAEVGKFLLLDPYARARLAEADEALGTSVFDNFREQTDDYSEFSQVAFLVNSMAMADRAEQTLGVVPDICAGPSFGQKAAAAYTGSLPFADVVRLTAELARLEEDFFGNEYTDVVTHSFVRTPEERLAEILADFDERGEWYEFSGHLDDGFTMLSLRERELEGLKERISKAGGYSMYTMRPPVHAPAFSALRRRAEQEVFPRYEFNDPKLTVVTDQDGTLVNSADEMRTMMLDTFDRPVDWPAVVATLKREDVARVCVTGPDNLFHRLDVTKDNFEVVTVGLPKRSRPPRKSS</sequence>
<gene>
    <name evidence="6" type="ORF">GCM10010508_67830</name>
</gene>
<dbReference type="InterPro" id="IPR016035">
    <property type="entry name" value="Acyl_Trfase/lysoPLipase"/>
</dbReference>
<evidence type="ECO:0000256" key="3">
    <source>
        <dbReference type="ARBA" id="ARBA00023315"/>
    </source>
</evidence>
<dbReference type="PANTHER" id="PTHR42681:SF1">
    <property type="entry name" value="MALONYL-COA-ACYL CARRIER PROTEIN TRANSACYLASE, MITOCHONDRIAL"/>
    <property type="match status" value="1"/>
</dbReference>
<feature type="domain" description="Malonyl-CoA-[acyl-carrier-protein] transacylase small" evidence="5">
    <location>
        <begin position="134"/>
        <end position="195"/>
    </location>
</feature>
<protein>
    <recommendedName>
        <fullName evidence="1">[acyl-carrier-protein] S-malonyltransferase</fullName>
        <ecNumber evidence="1">2.3.1.39</ecNumber>
    </recommendedName>
</protein>
<dbReference type="AlphaFoldDB" id="A0A918YB09"/>
<dbReference type="SUPFAM" id="SSF52151">
    <property type="entry name" value="FabD/lysophospholipase-like"/>
    <property type="match status" value="1"/>
</dbReference>
<evidence type="ECO:0000256" key="1">
    <source>
        <dbReference type="ARBA" id="ARBA00013258"/>
    </source>
</evidence>
<dbReference type="InterPro" id="IPR050858">
    <property type="entry name" value="Mal-CoA-ACP_Trans/PKS_FabD"/>
</dbReference>
<keyword evidence="2" id="KW-0808">Transferase</keyword>
<dbReference type="Gene3D" id="3.40.366.10">
    <property type="entry name" value="Malonyl-Coenzyme A Acyl Carrier Protein, domain 2"/>
    <property type="match status" value="2"/>
</dbReference>
<dbReference type="Pfam" id="PF21124">
    <property type="entry name" value="VinK_C"/>
    <property type="match status" value="1"/>
</dbReference>
<reference evidence="6" key="1">
    <citation type="journal article" date="2014" name="Int. J. Syst. Evol. Microbiol.">
        <title>Complete genome sequence of Corynebacterium casei LMG S-19264T (=DSM 44701T), isolated from a smear-ripened cheese.</title>
        <authorList>
            <consortium name="US DOE Joint Genome Institute (JGI-PGF)"/>
            <person name="Walter F."/>
            <person name="Albersmeier A."/>
            <person name="Kalinowski J."/>
            <person name="Ruckert C."/>
        </authorList>
    </citation>
    <scope>NUCLEOTIDE SEQUENCE</scope>
    <source>
        <strain evidence="6">JCM 4654</strain>
    </source>
</reference>
<evidence type="ECO:0000313" key="6">
    <source>
        <dbReference type="EMBL" id="GHD96990.1"/>
    </source>
</evidence>
<name>A0A918YB09_9ACTN</name>
<dbReference type="GO" id="GO:0004314">
    <property type="term" value="F:[acyl-carrier-protein] S-malonyltransferase activity"/>
    <property type="evidence" value="ECO:0007669"/>
    <property type="project" value="UniProtKB-EC"/>
</dbReference>
<proteinExistence type="predicted"/>
<dbReference type="InterPro" id="IPR049416">
    <property type="entry name" value="VinK-like_small"/>
</dbReference>
<comment type="catalytic activity">
    <reaction evidence="4">
        <text>holo-[ACP] + malonyl-CoA = malonyl-[ACP] + CoA</text>
        <dbReference type="Rhea" id="RHEA:41792"/>
        <dbReference type="Rhea" id="RHEA-COMP:9623"/>
        <dbReference type="Rhea" id="RHEA-COMP:9685"/>
        <dbReference type="ChEBI" id="CHEBI:57287"/>
        <dbReference type="ChEBI" id="CHEBI:57384"/>
        <dbReference type="ChEBI" id="CHEBI:64479"/>
        <dbReference type="ChEBI" id="CHEBI:78449"/>
        <dbReference type="EC" id="2.3.1.39"/>
    </reaction>
</comment>
<accession>A0A918YB09</accession>
<evidence type="ECO:0000313" key="7">
    <source>
        <dbReference type="Proteomes" id="UP000608955"/>
    </source>
</evidence>
<dbReference type="EC" id="2.3.1.39" evidence="1"/>
<dbReference type="PANTHER" id="PTHR42681">
    <property type="entry name" value="MALONYL-COA-ACYL CARRIER PROTEIN TRANSACYLASE, MITOCHONDRIAL"/>
    <property type="match status" value="1"/>
</dbReference>
<dbReference type="InterPro" id="IPR001227">
    <property type="entry name" value="Ac_transferase_dom_sf"/>
</dbReference>
<evidence type="ECO:0000256" key="2">
    <source>
        <dbReference type="ARBA" id="ARBA00022679"/>
    </source>
</evidence>
<reference evidence="6" key="2">
    <citation type="submission" date="2020-09" db="EMBL/GenBank/DDBJ databases">
        <authorList>
            <person name="Sun Q."/>
            <person name="Ohkuma M."/>
        </authorList>
    </citation>
    <scope>NUCLEOTIDE SEQUENCE</scope>
    <source>
        <strain evidence="6">JCM 4654</strain>
    </source>
</reference>
<evidence type="ECO:0000256" key="4">
    <source>
        <dbReference type="ARBA" id="ARBA00048462"/>
    </source>
</evidence>
<keyword evidence="3" id="KW-0012">Acyltransferase</keyword>